<keyword evidence="2 9" id="KW-0963">Cytoplasm</keyword>
<dbReference type="InterPro" id="IPR023009">
    <property type="entry name" value="Tyrosine_recombinase_XerC/XerD"/>
</dbReference>
<dbReference type="GO" id="GO:0009037">
    <property type="term" value="F:tyrosine-based site-specific recombinase activity"/>
    <property type="evidence" value="ECO:0007669"/>
    <property type="project" value="UniProtKB-UniRule"/>
</dbReference>
<keyword evidence="8 9" id="KW-0131">Cell cycle</keyword>
<evidence type="ECO:0000256" key="1">
    <source>
        <dbReference type="ARBA" id="ARBA00004496"/>
    </source>
</evidence>
<feature type="active site" evidence="9">
    <location>
        <position position="275"/>
    </location>
</feature>
<dbReference type="InterPro" id="IPR002104">
    <property type="entry name" value="Integrase_catalytic"/>
</dbReference>
<dbReference type="GO" id="GO:0007059">
    <property type="term" value="P:chromosome segregation"/>
    <property type="evidence" value="ECO:0007669"/>
    <property type="project" value="UniProtKB-UniRule"/>
</dbReference>
<keyword evidence="4 9" id="KW-0159">Chromosome partition</keyword>
<feature type="active site" evidence="9">
    <location>
        <position position="171"/>
    </location>
</feature>
<comment type="function">
    <text evidence="9">Site-specific tyrosine recombinase, which acts by catalyzing the cutting and rejoining of the recombining DNA molecules. The XerC-XerD complex is essential to convert dimers of the bacterial chromosome into monomers to permit their segregation at cell division. It also contributes to the segregational stability of plasmids.</text>
</comment>
<dbReference type="InterPro" id="IPR010998">
    <property type="entry name" value="Integrase_recombinase_N"/>
</dbReference>
<dbReference type="PANTHER" id="PTHR30349:SF77">
    <property type="entry name" value="TYROSINE RECOMBINASE XERC"/>
    <property type="match status" value="1"/>
</dbReference>
<evidence type="ECO:0000256" key="5">
    <source>
        <dbReference type="ARBA" id="ARBA00022908"/>
    </source>
</evidence>
<reference evidence="12 13" key="1">
    <citation type="journal article" date="2017" name="BMC Genomics">
        <title>Comparative genomic and phylogenomic analyses of the Bifidobacteriaceae family.</title>
        <authorList>
            <person name="Lugli G.A."/>
            <person name="Milani C."/>
            <person name="Turroni F."/>
            <person name="Duranti S."/>
            <person name="Mancabelli L."/>
            <person name="Mangifesta M."/>
            <person name="Ferrario C."/>
            <person name="Modesto M."/>
            <person name="Mattarelli P."/>
            <person name="Jiri K."/>
            <person name="van Sinderen D."/>
            <person name="Ventura M."/>
        </authorList>
    </citation>
    <scope>NUCLEOTIDE SEQUENCE [LARGE SCALE GENOMIC DNA]</scope>
    <source>
        <strain evidence="12 13">DSM 22924</strain>
    </source>
</reference>
<evidence type="ECO:0000256" key="3">
    <source>
        <dbReference type="ARBA" id="ARBA00022618"/>
    </source>
</evidence>
<keyword evidence="6 9" id="KW-0238">DNA-binding</keyword>
<dbReference type="EMBL" id="MWWS01000009">
    <property type="protein sequence ID" value="OZG48614.1"/>
    <property type="molecule type" value="Genomic_DNA"/>
</dbReference>
<dbReference type="InterPro" id="IPR011010">
    <property type="entry name" value="DNA_brk_join_enz"/>
</dbReference>
<comment type="caution">
    <text evidence="12">The sequence shown here is derived from an EMBL/GenBank/DDBJ whole genome shotgun (WGS) entry which is preliminary data.</text>
</comment>
<keyword evidence="5 9" id="KW-0229">DNA integration</keyword>
<gene>
    <name evidence="9" type="primary">xerC</name>
    <name evidence="12" type="ORF">BOCO_1310</name>
</gene>
<dbReference type="AlphaFoldDB" id="A0A261EP21"/>
<feature type="active site" evidence="9">
    <location>
        <position position="195"/>
    </location>
</feature>
<keyword evidence="13" id="KW-1185">Reference proteome</keyword>
<dbReference type="GO" id="GO:0003677">
    <property type="term" value="F:DNA binding"/>
    <property type="evidence" value="ECO:0007669"/>
    <property type="project" value="UniProtKB-UniRule"/>
</dbReference>
<evidence type="ECO:0000259" key="10">
    <source>
        <dbReference type="PROSITE" id="PS51898"/>
    </source>
</evidence>
<name>A0A261EP21_9BIFI</name>
<feature type="active site" description="O-(3'-phospho-DNA)-tyrosine intermediate" evidence="9">
    <location>
        <position position="307"/>
    </location>
</feature>
<dbReference type="InterPro" id="IPR004107">
    <property type="entry name" value="Integrase_SAM-like_N"/>
</dbReference>
<dbReference type="HAMAP" id="MF_01808">
    <property type="entry name" value="Recomb_XerC_XerD"/>
    <property type="match status" value="1"/>
</dbReference>
<dbReference type="InterPro" id="IPR044068">
    <property type="entry name" value="CB"/>
</dbReference>
<dbReference type="GO" id="GO:0005737">
    <property type="term" value="C:cytoplasm"/>
    <property type="evidence" value="ECO:0007669"/>
    <property type="project" value="UniProtKB-SubCell"/>
</dbReference>
<feature type="active site" evidence="9">
    <location>
        <position position="298"/>
    </location>
</feature>
<evidence type="ECO:0000313" key="12">
    <source>
        <dbReference type="EMBL" id="OZG48614.1"/>
    </source>
</evidence>
<keyword evidence="3 9" id="KW-0132">Cell division</keyword>
<dbReference type="GO" id="GO:0051301">
    <property type="term" value="P:cell division"/>
    <property type="evidence" value="ECO:0007669"/>
    <property type="project" value="UniProtKB-KW"/>
</dbReference>
<dbReference type="Proteomes" id="UP000216004">
    <property type="component" value="Unassembled WGS sequence"/>
</dbReference>
<dbReference type="InterPro" id="IPR050090">
    <property type="entry name" value="Tyrosine_recombinase_XerCD"/>
</dbReference>
<proteinExistence type="inferred from homology"/>
<evidence type="ECO:0000256" key="9">
    <source>
        <dbReference type="HAMAP-Rule" id="MF_01808"/>
    </source>
</evidence>
<keyword evidence="7 9" id="KW-0233">DNA recombination</keyword>
<evidence type="ECO:0000259" key="11">
    <source>
        <dbReference type="PROSITE" id="PS51900"/>
    </source>
</evidence>
<sequence length="326" mass="36937">MRFESELLAFCQYLNRVMGLSDNTVRAYRADVDEFLHLMDLRGVDSLTHVRIEDLRSWMAHESKSHSRSTLARKSVSIRRFFAFLYDRGLIDHDPAATLATPHIPEYLPQVLSEDQAVQLMDTASSEYRQKQDTDHKNLSTVEKKHSCVQKTALALRNRAMVELLYATGIRVAELTALDLDSWDSDNRTVRVMGKGSKERVVPFGVPALKAVEAWVSEGRPVLVHEKQTTGGVQVERALFLGAHGRRIGQRQVRQVVHQLAQEANLPSISPHALRHSAATHLLDGGADLREVQEMLGHSSLRTTQRYTHVSIDQLRERYDLSFPRA</sequence>
<dbReference type="Gene3D" id="1.10.150.130">
    <property type="match status" value="1"/>
</dbReference>
<dbReference type="Gene3D" id="1.10.443.10">
    <property type="entry name" value="Intergrase catalytic core"/>
    <property type="match status" value="1"/>
</dbReference>
<dbReference type="PROSITE" id="PS51900">
    <property type="entry name" value="CB"/>
    <property type="match status" value="1"/>
</dbReference>
<evidence type="ECO:0000256" key="8">
    <source>
        <dbReference type="ARBA" id="ARBA00023306"/>
    </source>
</evidence>
<evidence type="ECO:0000256" key="6">
    <source>
        <dbReference type="ARBA" id="ARBA00023125"/>
    </source>
</evidence>
<feature type="domain" description="Core-binding (CB)" evidence="11">
    <location>
        <begin position="1"/>
        <end position="86"/>
    </location>
</feature>
<dbReference type="Pfam" id="PF00589">
    <property type="entry name" value="Phage_integrase"/>
    <property type="match status" value="1"/>
</dbReference>
<feature type="domain" description="Tyr recombinase" evidence="10">
    <location>
        <begin position="107"/>
        <end position="320"/>
    </location>
</feature>
<dbReference type="InterPro" id="IPR013762">
    <property type="entry name" value="Integrase-like_cat_sf"/>
</dbReference>
<dbReference type="CDD" id="cd00798">
    <property type="entry name" value="INT_XerDC_C"/>
    <property type="match status" value="1"/>
</dbReference>
<evidence type="ECO:0000256" key="2">
    <source>
        <dbReference type="ARBA" id="ARBA00022490"/>
    </source>
</evidence>
<comment type="subunit">
    <text evidence="9">Forms a cyclic heterotetrameric complex composed of two molecules of XerC and two molecules of XerD.</text>
</comment>
<evidence type="ECO:0000256" key="4">
    <source>
        <dbReference type="ARBA" id="ARBA00022829"/>
    </source>
</evidence>
<feature type="active site" evidence="9">
    <location>
        <position position="272"/>
    </location>
</feature>
<dbReference type="Pfam" id="PF02899">
    <property type="entry name" value="Phage_int_SAM_1"/>
    <property type="match status" value="1"/>
</dbReference>
<accession>A0A261EP21</accession>
<dbReference type="GO" id="GO:0006313">
    <property type="term" value="P:DNA transposition"/>
    <property type="evidence" value="ECO:0007669"/>
    <property type="project" value="UniProtKB-UniRule"/>
</dbReference>
<evidence type="ECO:0000313" key="13">
    <source>
        <dbReference type="Proteomes" id="UP000216004"/>
    </source>
</evidence>
<comment type="similarity">
    <text evidence="9">Belongs to the 'phage' integrase family. XerC subfamily.</text>
</comment>
<dbReference type="RefSeq" id="WP_275542072.1">
    <property type="nucleotide sequence ID" value="NZ_MWWS01000009.1"/>
</dbReference>
<organism evidence="12 13">
    <name type="scientific">Bombiscardovia coagulans</name>
    <dbReference type="NCBI Taxonomy" id="686666"/>
    <lineage>
        <taxon>Bacteria</taxon>
        <taxon>Bacillati</taxon>
        <taxon>Actinomycetota</taxon>
        <taxon>Actinomycetes</taxon>
        <taxon>Bifidobacteriales</taxon>
        <taxon>Bifidobacteriaceae</taxon>
        <taxon>Bombiscardovia</taxon>
    </lineage>
</organism>
<dbReference type="PROSITE" id="PS51898">
    <property type="entry name" value="TYR_RECOMBINASE"/>
    <property type="match status" value="1"/>
</dbReference>
<dbReference type="SUPFAM" id="SSF56349">
    <property type="entry name" value="DNA breaking-rejoining enzymes"/>
    <property type="match status" value="1"/>
</dbReference>
<comment type="subcellular location">
    <subcellularLocation>
        <location evidence="1 9">Cytoplasm</location>
    </subcellularLocation>
</comment>
<evidence type="ECO:0000256" key="7">
    <source>
        <dbReference type="ARBA" id="ARBA00023172"/>
    </source>
</evidence>
<protein>
    <recommendedName>
        <fullName evidence="9">Tyrosine recombinase XerC</fullName>
    </recommendedName>
</protein>
<dbReference type="PANTHER" id="PTHR30349">
    <property type="entry name" value="PHAGE INTEGRASE-RELATED"/>
    <property type="match status" value="1"/>
</dbReference>